<evidence type="ECO:0000256" key="9">
    <source>
        <dbReference type="ARBA" id="ARBA00041081"/>
    </source>
</evidence>
<dbReference type="PANTHER" id="PTHR13480:SF0">
    <property type="entry name" value="E3 UBIQUITIN-PROTEIN LIGASE HAKAI"/>
    <property type="match status" value="1"/>
</dbReference>
<dbReference type="CDD" id="cd16508">
    <property type="entry name" value="RING-HC_HAKAI-like"/>
    <property type="match status" value="1"/>
</dbReference>
<dbReference type="GO" id="GO:0030155">
    <property type="term" value="P:regulation of cell adhesion"/>
    <property type="evidence" value="ECO:0007669"/>
    <property type="project" value="TreeGrafter"/>
</dbReference>
<feature type="region of interest" description="Disordered" evidence="11">
    <location>
        <begin position="129"/>
        <end position="197"/>
    </location>
</feature>
<dbReference type="PROSITE" id="PS50157">
    <property type="entry name" value="ZINC_FINGER_C2H2_2"/>
    <property type="match status" value="1"/>
</dbReference>
<keyword evidence="10" id="KW-0479">Metal-binding</keyword>
<evidence type="ECO:0000256" key="1">
    <source>
        <dbReference type="ARBA" id="ARBA00000900"/>
    </source>
</evidence>
<evidence type="ECO:0000256" key="2">
    <source>
        <dbReference type="ARBA" id="ARBA00004123"/>
    </source>
</evidence>
<dbReference type="PANTHER" id="PTHR13480">
    <property type="entry name" value="E3 UBIQUITIN-PROTEIN LIGASE HAKAI-RELATED"/>
    <property type="match status" value="1"/>
</dbReference>
<evidence type="ECO:0000256" key="11">
    <source>
        <dbReference type="SAM" id="MobiDB-lite"/>
    </source>
</evidence>
<dbReference type="InterPro" id="IPR013087">
    <property type="entry name" value="Znf_C2H2_type"/>
</dbReference>
<keyword evidence="10" id="KW-0863">Zinc-finger</keyword>
<dbReference type="EMBL" id="FN653023">
    <property type="protein sequence ID" value="CBY18119.1"/>
    <property type="molecule type" value="Genomic_DNA"/>
</dbReference>
<gene>
    <name evidence="13" type="ORF">GSOID_T00017756001</name>
</gene>
<evidence type="ECO:0000313" key="13">
    <source>
        <dbReference type="EMBL" id="CBY18119.1"/>
    </source>
</evidence>
<comment type="subcellular location">
    <subcellularLocation>
        <location evidence="2">Nucleus</location>
    </subcellularLocation>
</comment>
<name>E4X3B5_OIKDI</name>
<proteinExistence type="predicted"/>
<dbReference type="OrthoDB" id="547746at2759"/>
<comment type="catalytic activity">
    <reaction evidence="1">
        <text>S-ubiquitinyl-[E2 ubiquitin-conjugating enzyme]-L-cysteine + [acceptor protein]-L-lysine = [E2 ubiquitin-conjugating enzyme]-L-cysteine + N(6)-ubiquitinyl-[acceptor protein]-L-lysine.</text>
        <dbReference type="EC" id="2.3.2.27"/>
    </reaction>
</comment>
<comment type="pathway">
    <text evidence="3">Protein modification; protein ubiquitination.</text>
</comment>
<reference evidence="13 14" key="1">
    <citation type="journal article" date="2010" name="Science">
        <title>Plasticity of animal genome architecture unmasked by rapid evolution of a pelagic tunicate.</title>
        <authorList>
            <person name="Denoeud F."/>
            <person name="Henriet S."/>
            <person name="Mungpakdee S."/>
            <person name="Aury J.M."/>
            <person name="Da Silva C."/>
            <person name="Brinkmann H."/>
            <person name="Mikhaleva J."/>
            <person name="Olsen L.C."/>
            <person name="Jubin C."/>
            <person name="Canestro C."/>
            <person name="Bouquet J.M."/>
            <person name="Danks G."/>
            <person name="Poulain J."/>
            <person name="Campsteijn C."/>
            <person name="Adamski M."/>
            <person name="Cross I."/>
            <person name="Yadetie F."/>
            <person name="Muffato M."/>
            <person name="Louis A."/>
            <person name="Butcher S."/>
            <person name="Tsagkogeorga G."/>
            <person name="Konrad A."/>
            <person name="Singh S."/>
            <person name="Jensen M.F."/>
            <person name="Cong E.H."/>
            <person name="Eikeseth-Otteraa H."/>
            <person name="Noel B."/>
            <person name="Anthouard V."/>
            <person name="Porcel B.M."/>
            <person name="Kachouri-Lafond R."/>
            <person name="Nishino A."/>
            <person name="Ugolini M."/>
            <person name="Chourrout P."/>
            <person name="Nishida H."/>
            <person name="Aasland R."/>
            <person name="Huzurbazar S."/>
            <person name="Westhof E."/>
            <person name="Delsuc F."/>
            <person name="Lehrach H."/>
            <person name="Reinhardt R."/>
            <person name="Weissenbach J."/>
            <person name="Roy S.W."/>
            <person name="Artiguenave F."/>
            <person name="Postlethwait J.H."/>
            <person name="Manak J.R."/>
            <person name="Thompson E.M."/>
            <person name="Jaillon O."/>
            <person name="Du Pasquier L."/>
            <person name="Boudinot P."/>
            <person name="Liberles D.A."/>
            <person name="Volff J.N."/>
            <person name="Philippe H."/>
            <person name="Lenhard B."/>
            <person name="Roest Crollius H."/>
            <person name="Wincker P."/>
            <person name="Chourrout D."/>
        </authorList>
    </citation>
    <scope>NUCLEOTIDE SEQUENCE [LARGE SCALE GENOMIC DNA]</scope>
</reference>
<dbReference type="UniPathway" id="UPA00143"/>
<evidence type="ECO:0000256" key="7">
    <source>
        <dbReference type="ARBA" id="ARBA00022786"/>
    </source>
</evidence>
<evidence type="ECO:0000256" key="5">
    <source>
        <dbReference type="ARBA" id="ARBA00022473"/>
    </source>
</evidence>
<keyword evidence="7" id="KW-0833">Ubl conjugation pathway</keyword>
<evidence type="ECO:0000256" key="4">
    <source>
        <dbReference type="ARBA" id="ARBA00012483"/>
    </source>
</evidence>
<protein>
    <recommendedName>
        <fullName evidence="9">E3 ubiquitin-protein ligase Hakai</fullName>
        <ecNumber evidence="4">2.3.2.27</ecNumber>
    </recommendedName>
</protein>
<feature type="domain" description="C2H2-type" evidence="12">
    <location>
        <begin position="83"/>
        <end position="113"/>
    </location>
</feature>
<evidence type="ECO:0000256" key="6">
    <source>
        <dbReference type="ARBA" id="ARBA00022679"/>
    </source>
</evidence>
<dbReference type="Gene3D" id="6.10.140.2210">
    <property type="match status" value="1"/>
</dbReference>
<evidence type="ECO:0000259" key="12">
    <source>
        <dbReference type="PROSITE" id="PS50157"/>
    </source>
</evidence>
<dbReference type="EC" id="2.3.2.27" evidence="4"/>
<dbReference type="InterPro" id="IPR013083">
    <property type="entry name" value="Znf_RING/FYVE/PHD"/>
</dbReference>
<feature type="compositionally biased region" description="Low complexity" evidence="11">
    <location>
        <begin position="164"/>
        <end position="184"/>
    </location>
</feature>
<keyword evidence="6" id="KW-0808">Transferase</keyword>
<accession>E4X3B5</accession>
<dbReference type="GO" id="GO:0005634">
    <property type="term" value="C:nucleus"/>
    <property type="evidence" value="ECO:0007669"/>
    <property type="project" value="UniProtKB-SubCell"/>
</dbReference>
<dbReference type="GO" id="GO:0061630">
    <property type="term" value="F:ubiquitin protein ligase activity"/>
    <property type="evidence" value="ECO:0007669"/>
    <property type="project" value="UniProtKB-EC"/>
</dbReference>
<keyword evidence="14" id="KW-1185">Reference proteome</keyword>
<keyword evidence="5" id="KW-0217">Developmental protein</keyword>
<dbReference type="AlphaFoldDB" id="E4X3B5"/>
<dbReference type="Pfam" id="PF18408">
    <property type="entry name" value="zf_Hakai"/>
    <property type="match status" value="1"/>
</dbReference>
<dbReference type="GO" id="GO:0008270">
    <property type="term" value="F:zinc ion binding"/>
    <property type="evidence" value="ECO:0007669"/>
    <property type="project" value="UniProtKB-KW"/>
</dbReference>
<evidence type="ECO:0000313" key="14">
    <source>
        <dbReference type="Proteomes" id="UP000001307"/>
    </source>
</evidence>
<evidence type="ECO:0000256" key="3">
    <source>
        <dbReference type="ARBA" id="ARBA00004906"/>
    </source>
</evidence>
<organism evidence="13 14">
    <name type="scientific">Oikopleura dioica</name>
    <name type="common">Tunicate</name>
    <dbReference type="NCBI Taxonomy" id="34765"/>
    <lineage>
        <taxon>Eukaryota</taxon>
        <taxon>Metazoa</taxon>
        <taxon>Chordata</taxon>
        <taxon>Tunicata</taxon>
        <taxon>Appendicularia</taxon>
        <taxon>Copelata</taxon>
        <taxon>Oikopleuridae</taxon>
        <taxon>Oikopleura</taxon>
    </lineage>
</organism>
<dbReference type="InParanoid" id="E4X3B5"/>
<dbReference type="Gene3D" id="3.30.40.10">
    <property type="entry name" value="Zinc/RING finger domain, C3HC4 (zinc finger)"/>
    <property type="match status" value="1"/>
</dbReference>
<evidence type="ECO:0000256" key="8">
    <source>
        <dbReference type="ARBA" id="ARBA00023242"/>
    </source>
</evidence>
<dbReference type="InterPro" id="IPR040380">
    <property type="entry name" value="HAKAI-like_RING-HC"/>
</dbReference>
<evidence type="ECO:0000256" key="10">
    <source>
        <dbReference type="PROSITE-ProRule" id="PRU00042"/>
    </source>
</evidence>
<sequence>MGEGLVISDRDTTFNLIGRKDSTQVFHNCDTCRLPIVTYGRMIPCKHVFCFNCSCQSRKTGGSCARCNDTVQRIEKCPRGTVFVCRVQTCRRTYLSNRDLTAHIKHRHKKNEALAMGRQIMPTATPAHPAVQAPTAVKSEPVITGHSGAPPLVLHHGQTGGLQQGNQGQPQQFGNQGGTPQQRRGPPPPAAAAQWGR</sequence>
<dbReference type="GO" id="GO:0016567">
    <property type="term" value="P:protein ubiquitination"/>
    <property type="evidence" value="ECO:0007669"/>
    <property type="project" value="UniProtKB-UniPathway"/>
</dbReference>
<dbReference type="InterPro" id="IPR041042">
    <property type="entry name" value="Znf_Hakai"/>
</dbReference>
<dbReference type="Proteomes" id="UP000001307">
    <property type="component" value="Unassembled WGS sequence"/>
</dbReference>
<keyword evidence="8" id="KW-0539">Nucleus</keyword>
<dbReference type="PROSITE" id="PS00028">
    <property type="entry name" value="ZINC_FINGER_C2H2_1"/>
    <property type="match status" value="1"/>
</dbReference>
<dbReference type="InterPro" id="IPR040383">
    <property type="entry name" value="HAKAI/CBLL2"/>
</dbReference>
<keyword evidence="10" id="KW-0862">Zinc</keyword>